<dbReference type="AlphaFoldDB" id="A0A270NNL5"/>
<evidence type="ECO:0000313" key="1">
    <source>
        <dbReference type="EMBL" id="PAM73155.1"/>
    </source>
</evidence>
<dbReference type="RefSeq" id="WP_095377394.1">
    <property type="nucleotide sequence ID" value="NZ_NJGC01000004.1"/>
</dbReference>
<gene>
    <name evidence="1" type="ORF">CEK00_04725</name>
</gene>
<dbReference type="EMBL" id="NJGC01000004">
    <property type="protein sequence ID" value="PAM73155.1"/>
    <property type="molecule type" value="Genomic_DNA"/>
</dbReference>
<reference evidence="1 2" key="1">
    <citation type="submission" date="2017-06" db="EMBL/GenBank/DDBJ databases">
        <title>Genome sequencing and assembly of Stenotrophomonas maltophilia DF07.</title>
        <authorList>
            <person name="Iyer R."/>
        </authorList>
    </citation>
    <scope>NUCLEOTIDE SEQUENCE [LARGE SCALE GENOMIC DNA]</scope>
    <source>
        <strain evidence="1 2">DF07</strain>
    </source>
</reference>
<proteinExistence type="predicted"/>
<evidence type="ECO:0000313" key="2">
    <source>
        <dbReference type="Proteomes" id="UP000216433"/>
    </source>
</evidence>
<organism evidence="1 2">
    <name type="scientific">Stenotrophomonas maltophilia</name>
    <name type="common">Pseudomonas maltophilia</name>
    <name type="synonym">Xanthomonas maltophilia</name>
    <dbReference type="NCBI Taxonomy" id="40324"/>
    <lineage>
        <taxon>Bacteria</taxon>
        <taxon>Pseudomonadati</taxon>
        <taxon>Pseudomonadota</taxon>
        <taxon>Gammaproteobacteria</taxon>
        <taxon>Lysobacterales</taxon>
        <taxon>Lysobacteraceae</taxon>
        <taxon>Stenotrophomonas</taxon>
        <taxon>Stenotrophomonas maltophilia group</taxon>
    </lineage>
</organism>
<dbReference type="Proteomes" id="UP000216433">
    <property type="component" value="Unassembled WGS sequence"/>
</dbReference>
<comment type="caution">
    <text evidence="1">The sequence shown here is derived from an EMBL/GenBank/DDBJ whole genome shotgun (WGS) entry which is preliminary data.</text>
</comment>
<name>A0A270NNL5_STEMA</name>
<protein>
    <submittedName>
        <fullName evidence="1">Uncharacterized protein</fullName>
    </submittedName>
</protein>
<accession>A0A270NNL5</accession>
<sequence>MLNQQAGATPLADPQTPIESAVKDLARTQQDLHIAVEQLARRLAPVLAEAKPDAPASTGRAIGASPLLEHLFQQRDAAAVTLDIINALHAQLTL</sequence>